<dbReference type="EMBL" id="DS547092">
    <property type="protein sequence ID" value="EDR14134.1"/>
    <property type="molecule type" value="Genomic_DNA"/>
</dbReference>
<evidence type="ECO:0000256" key="1">
    <source>
        <dbReference type="SAM" id="MobiDB-lite"/>
    </source>
</evidence>
<gene>
    <name evidence="2" type="ORF">LACBIDRAFT_321942</name>
</gene>
<dbReference type="GeneID" id="6070059"/>
<feature type="compositionally biased region" description="Polar residues" evidence="1">
    <location>
        <begin position="80"/>
        <end position="92"/>
    </location>
</feature>
<feature type="region of interest" description="Disordered" evidence="1">
    <location>
        <begin position="145"/>
        <end position="200"/>
    </location>
</feature>
<feature type="region of interest" description="Disordered" evidence="1">
    <location>
        <begin position="80"/>
        <end position="104"/>
    </location>
</feature>
<protein>
    <submittedName>
        <fullName evidence="2">Predicted protein</fullName>
    </submittedName>
</protein>
<organism evidence="3">
    <name type="scientific">Laccaria bicolor (strain S238N-H82 / ATCC MYA-4686)</name>
    <name type="common">Bicoloured deceiver</name>
    <name type="synonym">Laccaria laccata var. bicolor</name>
    <dbReference type="NCBI Taxonomy" id="486041"/>
    <lineage>
        <taxon>Eukaryota</taxon>
        <taxon>Fungi</taxon>
        <taxon>Dikarya</taxon>
        <taxon>Basidiomycota</taxon>
        <taxon>Agaricomycotina</taxon>
        <taxon>Agaricomycetes</taxon>
        <taxon>Agaricomycetidae</taxon>
        <taxon>Agaricales</taxon>
        <taxon>Agaricineae</taxon>
        <taxon>Hydnangiaceae</taxon>
        <taxon>Laccaria</taxon>
    </lineage>
</organism>
<dbReference type="HOGENOM" id="CLU_028427_0_0_1"/>
<dbReference type="KEGG" id="lbc:LACBIDRAFT_321942"/>
<dbReference type="CDD" id="cd00303">
    <property type="entry name" value="retropepsin_like"/>
    <property type="match status" value="1"/>
</dbReference>
<dbReference type="InParanoid" id="B0CUQ6"/>
<reference evidence="2 3" key="1">
    <citation type="journal article" date="2008" name="Nature">
        <title>The genome of Laccaria bicolor provides insights into mycorrhizal symbiosis.</title>
        <authorList>
            <person name="Martin F."/>
            <person name="Aerts A."/>
            <person name="Ahren D."/>
            <person name="Brun A."/>
            <person name="Danchin E.G.J."/>
            <person name="Duchaussoy F."/>
            <person name="Gibon J."/>
            <person name="Kohler A."/>
            <person name="Lindquist E."/>
            <person name="Pereda V."/>
            <person name="Salamov A."/>
            <person name="Shapiro H.J."/>
            <person name="Wuyts J."/>
            <person name="Blaudez D."/>
            <person name="Buee M."/>
            <person name="Brokstein P."/>
            <person name="Canbaeck B."/>
            <person name="Cohen D."/>
            <person name="Courty P.E."/>
            <person name="Coutinho P.M."/>
            <person name="Delaruelle C."/>
            <person name="Detter J.C."/>
            <person name="Deveau A."/>
            <person name="DiFazio S."/>
            <person name="Duplessis S."/>
            <person name="Fraissinet-Tachet L."/>
            <person name="Lucic E."/>
            <person name="Frey-Klett P."/>
            <person name="Fourrey C."/>
            <person name="Feussner I."/>
            <person name="Gay G."/>
            <person name="Grimwood J."/>
            <person name="Hoegger P.J."/>
            <person name="Jain P."/>
            <person name="Kilaru S."/>
            <person name="Labbe J."/>
            <person name="Lin Y.C."/>
            <person name="Legue V."/>
            <person name="Le Tacon F."/>
            <person name="Marmeisse R."/>
            <person name="Melayah D."/>
            <person name="Montanini B."/>
            <person name="Muratet M."/>
            <person name="Nehls U."/>
            <person name="Niculita-Hirzel H."/>
            <person name="Oudot-Le Secq M.P."/>
            <person name="Peter M."/>
            <person name="Quesneville H."/>
            <person name="Rajashekar B."/>
            <person name="Reich M."/>
            <person name="Rouhier N."/>
            <person name="Schmutz J."/>
            <person name="Yin T."/>
            <person name="Chalot M."/>
            <person name="Henrissat B."/>
            <person name="Kuees U."/>
            <person name="Lucas S."/>
            <person name="Van de Peer Y."/>
            <person name="Podila G.K."/>
            <person name="Polle A."/>
            <person name="Pukkila P.J."/>
            <person name="Richardson P.M."/>
            <person name="Rouze P."/>
            <person name="Sanders I.R."/>
            <person name="Stajich J.E."/>
            <person name="Tunlid A."/>
            <person name="Tuskan G."/>
            <person name="Grigoriev I.V."/>
        </authorList>
    </citation>
    <scope>NUCLEOTIDE SEQUENCE [LARGE SCALE GENOMIC DNA]</scope>
    <source>
        <strain evidence="3">S238N-H82 / ATCC MYA-4686</strain>
    </source>
</reference>
<proteinExistence type="predicted"/>
<feature type="compositionally biased region" description="Polar residues" evidence="1">
    <location>
        <begin position="183"/>
        <end position="193"/>
    </location>
</feature>
<sequence>MGKMPPSPCKCCGSANHWDKECPDWNTYLERAKRSANSVEIWPEDEADKAYASAYSVLLNERLTDQSTNQPVPLESPIQQGFEQASSTSQTPAEEASKTSVAEVYKASRRASVEEVEDEDYIAHLIKPKSPKHLLEKIDELGFEDNEDSEKVEPNFRSPPLHSDEFDSLASDLQTEEAPTKEAYSSNTTTGPPTTDHKVKLKKRRFTPAGSSAVGVSVVAVQGWVGSQRNDQIDLRLDSCADVTLISQEYLESLKDRPACQKGLKMDLWQLTDKDSKIQGYVRIPIFMESSEGVIIETEAEAYVVPDMTIPILLGEDYHLNYELTVAHRIDFKSVVNFSGAPYSVPARGRNKAKKARDKKRFGIEKRTVRASEDCRLRPDECRRIRVDGHFEEDRTWLVEKNLLASNNDSAFIVPNVLISASDPWIPISNPSPHPRMIRKGDIVGYLVDPQEFFDTPSSKDEFEKLARSAQAIAAIISISSETTQGETSQKSEPSEHNEVPEDPTIKVTPAEEPEAFAISFLPTTFFISPWQ</sequence>
<evidence type="ECO:0000313" key="3">
    <source>
        <dbReference type="Proteomes" id="UP000001194"/>
    </source>
</evidence>
<keyword evidence="3" id="KW-1185">Reference proteome</keyword>
<dbReference type="RefSeq" id="XP_001874693.1">
    <property type="nucleotide sequence ID" value="XM_001874658.1"/>
</dbReference>
<dbReference type="AlphaFoldDB" id="B0CUQ6"/>
<feature type="compositionally biased region" description="Polar residues" evidence="1">
    <location>
        <begin position="482"/>
        <end position="492"/>
    </location>
</feature>
<dbReference type="OrthoDB" id="3068303at2759"/>
<feature type="region of interest" description="Disordered" evidence="1">
    <location>
        <begin position="480"/>
        <end position="511"/>
    </location>
</feature>
<dbReference type="Proteomes" id="UP000001194">
    <property type="component" value="Unassembled WGS sequence"/>
</dbReference>
<accession>B0CUQ6</accession>
<evidence type="ECO:0000313" key="2">
    <source>
        <dbReference type="EMBL" id="EDR14134.1"/>
    </source>
</evidence>
<name>B0CUQ6_LACBS</name>